<dbReference type="AlphaFoldDB" id="C6LHQ6"/>
<sequence>MHFKTVYAIMPAGKKIKRYSMQSDRRKSPGRLSGGFSIPFQWRLRP</sequence>
<reference evidence="1" key="1">
    <citation type="submission" date="2009-07" db="EMBL/GenBank/DDBJ databases">
        <authorList>
            <person name="Weinstock G."/>
            <person name="Sodergren E."/>
            <person name="Clifton S."/>
            <person name="Fulton L."/>
            <person name="Fulton B."/>
            <person name="Courtney L."/>
            <person name="Fronick C."/>
            <person name="Harrison M."/>
            <person name="Strong C."/>
            <person name="Farmer C."/>
            <person name="Delahaunty K."/>
            <person name="Markovic C."/>
            <person name="Hall O."/>
            <person name="Minx P."/>
            <person name="Tomlinson C."/>
            <person name="Mitreva M."/>
            <person name="Nelson J."/>
            <person name="Hou S."/>
            <person name="Wollam A."/>
            <person name="Pepin K.H."/>
            <person name="Johnson M."/>
            <person name="Bhonagiri V."/>
            <person name="Nash W.E."/>
            <person name="Warren W."/>
            <person name="Chinwalla A."/>
            <person name="Mardis E.R."/>
            <person name="Wilson R.K."/>
        </authorList>
    </citation>
    <scope>NUCLEOTIDE SEQUENCE [LARGE SCALE GENOMIC DNA]</scope>
    <source>
        <strain evidence="1">DSM 14469</strain>
    </source>
</reference>
<proteinExistence type="predicted"/>
<evidence type="ECO:0000313" key="2">
    <source>
        <dbReference type="Proteomes" id="UP000005561"/>
    </source>
</evidence>
<gene>
    <name evidence="1" type="ORF">BRYFOR_08170</name>
</gene>
<evidence type="ECO:0000313" key="1">
    <source>
        <dbReference type="EMBL" id="EET59796.1"/>
    </source>
</evidence>
<dbReference type="Proteomes" id="UP000005561">
    <property type="component" value="Unassembled WGS sequence"/>
</dbReference>
<accession>C6LHQ6</accession>
<dbReference type="EMBL" id="ACCL02000015">
    <property type="protein sequence ID" value="EET59796.1"/>
    <property type="molecule type" value="Genomic_DNA"/>
</dbReference>
<keyword evidence="2" id="KW-1185">Reference proteome</keyword>
<name>C6LHQ6_9FIRM</name>
<comment type="caution">
    <text evidence="1">The sequence shown here is derived from an EMBL/GenBank/DDBJ whole genome shotgun (WGS) entry which is preliminary data.</text>
</comment>
<organism evidence="1 2">
    <name type="scientific">Marvinbryantia formatexigens DSM 14469</name>
    <dbReference type="NCBI Taxonomy" id="478749"/>
    <lineage>
        <taxon>Bacteria</taxon>
        <taxon>Bacillati</taxon>
        <taxon>Bacillota</taxon>
        <taxon>Clostridia</taxon>
        <taxon>Lachnospirales</taxon>
        <taxon>Lachnospiraceae</taxon>
        <taxon>Marvinbryantia</taxon>
    </lineage>
</organism>
<protein>
    <submittedName>
        <fullName evidence="1">Uncharacterized protein</fullName>
    </submittedName>
</protein>